<evidence type="ECO:0000256" key="2">
    <source>
        <dbReference type="ARBA" id="ARBA00011738"/>
    </source>
</evidence>
<dbReference type="GO" id="GO:0035999">
    <property type="term" value="P:tetrahydrofolate interconversion"/>
    <property type="evidence" value="ECO:0007669"/>
    <property type="project" value="TreeGrafter"/>
</dbReference>
<comment type="catalytic activity">
    <reaction evidence="8">
        <text>(6R)-5,10-methenyltetrahydrofolate + H2O = (6R)-10-formyltetrahydrofolate + H(+)</text>
        <dbReference type="Rhea" id="RHEA:23700"/>
        <dbReference type="ChEBI" id="CHEBI:15377"/>
        <dbReference type="ChEBI" id="CHEBI:15378"/>
        <dbReference type="ChEBI" id="CHEBI:57455"/>
        <dbReference type="ChEBI" id="CHEBI:195366"/>
        <dbReference type="EC" id="3.5.4.9"/>
    </reaction>
</comment>
<proteinExistence type="inferred from homology"/>
<evidence type="ECO:0000313" key="15">
    <source>
        <dbReference type="Proteomes" id="UP000001876"/>
    </source>
</evidence>
<comment type="catalytic activity">
    <reaction evidence="9">
        <text>(6R)-5,10-methylene-5,6,7,8-tetrahydrofolate + NADP(+) = (6R)-5,10-methenyltetrahydrofolate + NADPH</text>
        <dbReference type="Rhea" id="RHEA:22812"/>
        <dbReference type="ChEBI" id="CHEBI:15636"/>
        <dbReference type="ChEBI" id="CHEBI:57455"/>
        <dbReference type="ChEBI" id="CHEBI:57783"/>
        <dbReference type="ChEBI" id="CHEBI:58349"/>
        <dbReference type="EC" id="1.5.1.5"/>
    </reaction>
</comment>
<dbReference type="Pfam" id="PF02882">
    <property type="entry name" value="THF_DHG_CYH_C"/>
    <property type="match status" value="1"/>
</dbReference>
<dbReference type="NCBIfam" id="NF010783">
    <property type="entry name" value="PRK14186.1"/>
    <property type="match status" value="1"/>
</dbReference>
<feature type="domain" description="Tetrahydrofolate dehydrogenase/cyclohydrolase catalytic" evidence="12">
    <location>
        <begin position="42"/>
        <end position="158"/>
    </location>
</feature>
<keyword evidence="6" id="KW-0560">Oxidoreductase</keyword>
<dbReference type="InterPro" id="IPR020867">
    <property type="entry name" value="THF_DH/CycHdrlase_CS"/>
</dbReference>
<dbReference type="GO" id="GO:0005829">
    <property type="term" value="C:cytosol"/>
    <property type="evidence" value="ECO:0007669"/>
    <property type="project" value="TreeGrafter"/>
</dbReference>
<dbReference type="EMBL" id="GG663738">
    <property type="protein sequence ID" value="EEH58226.1"/>
    <property type="molecule type" value="Genomic_DNA"/>
</dbReference>
<dbReference type="SUPFAM" id="SSF51735">
    <property type="entry name" value="NAD(P)-binding Rossmann-fold domains"/>
    <property type="match status" value="1"/>
</dbReference>
<comment type="pathway">
    <text evidence="1">One-carbon metabolism; tetrahydrofolate interconversion.</text>
</comment>
<evidence type="ECO:0000256" key="9">
    <source>
        <dbReference type="ARBA" id="ARBA00052194"/>
    </source>
</evidence>
<evidence type="ECO:0000256" key="6">
    <source>
        <dbReference type="ARBA" id="ARBA00023002"/>
    </source>
</evidence>
<comment type="function">
    <text evidence="10">Catalyzes the oxidation of 5,10-methylenetetrahydrofolate to 5,10-methenyltetrahydrofolate and then the hydrolysis of 5,10-methenyltetrahydrofolate to 10-formyltetrahydrofolate.</text>
</comment>
<dbReference type="InterPro" id="IPR046346">
    <property type="entry name" value="Aminoacid_DH-like_N_sf"/>
</dbReference>
<dbReference type="RefSeq" id="XP_003058275.1">
    <property type="nucleotide sequence ID" value="XM_003058229.1"/>
</dbReference>
<dbReference type="Pfam" id="PF00763">
    <property type="entry name" value="THF_DHG_CYH"/>
    <property type="match status" value="1"/>
</dbReference>
<dbReference type="CDD" id="cd01080">
    <property type="entry name" value="NAD_bind_m-THF_DH_Cyclohyd"/>
    <property type="match status" value="1"/>
</dbReference>
<dbReference type="GeneID" id="9683713"/>
<dbReference type="GO" id="GO:0004488">
    <property type="term" value="F:methylenetetrahydrofolate dehydrogenase (NADP+) activity"/>
    <property type="evidence" value="ECO:0007669"/>
    <property type="project" value="UniProtKB-EC"/>
</dbReference>
<accession>C1MRB4</accession>
<dbReference type="PANTHER" id="PTHR48099:SF5">
    <property type="entry name" value="C-1-TETRAHYDROFOLATE SYNTHASE, CYTOPLASMIC"/>
    <property type="match status" value="1"/>
</dbReference>
<name>C1MRB4_MICPC</name>
<evidence type="ECO:0000313" key="14">
    <source>
        <dbReference type="EMBL" id="EEH58226.1"/>
    </source>
</evidence>
<dbReference type="OMA" id="KANRCAK"/>
<keyword evidence="3" id="KW-0554">One-carbon metabolism</keyword>
<evidence type="ECO:0000256" key="8">
    <source>
        <dbReference type="ARBA" id="ARBA00036357"/>
    </source>
</evidence>
<keyword evidence="4" id="KW-0378">Hydrolase</keyword>
<gene>
    <name evidence="14" type="ORF">MICPUCDRAFT_57594</name>
</gene>
<organism evidence="15">
    <name type="scientific">Micromonas pusilla (strain CCMP1545)</name>
    <name type="common">Picoplanktonic green alga</name>
    <dbReference type="NCBI Taxonomy" id="564608"/>
    <lineage>
        <taxon>Eukaryota</taxon>
        <taxon>Viridiplantae</taxon>
        <taxon>Chlorophyta</taxon>
        <taxon>Mamiellophyceae</taxon>
        <taxon>Mamiellales</taxon>
        <taxon>Mamiellaceae</taxon>
        <taxon>Micromonas</taxon>
    </lineage>
</organism>
<evidence type="ECO:0000256" key="10">
    <source>
        <dbReference type="ARBA" id="ARBA00058319"/>
    </source>
</evidence>
<dbReference type="Gene3D" id="3.40.50.10860">
    <property type="entry name" value="Leucine Dehydrogenase, chain A, domain 1"/>
    <property type="match status" value="1"/>
</dbReference>
<evidence type="ECO:0000256" key="4">
    <source>
        <dbReference type="ARBA" id="ARBA00022801"/>
    </source>
</evidence>
<dbReference type="PRINTS" id="PR00085">
    <property type="entry name" value="THFDHDRGNASE"/>
</dbReference>
<dbReference type="InterPro" id="IPR000672">
    <property type="entry name" value="THF_DH/CycHdrlase"/>
</dbReference>
<keyword evidence="15" id="KW-1185">Reference proteome</keyword>
<comment type="similarity">
    <text evidence="11">Belongs to the tetrahydrofolate dehydrogenase/cyclohydrolase family.</text>
</comment>
<dbReference type="Proteomes" id="UP000001876">
    <property type="component" value="Unassembled WGS sequence"/>
</dbReference>
<keyword evidence="7" id="KW-0511">Multifunctional enzyme</keyword>
<comment type="subunit">
    <text evidence="2">Homodimer.</text>
</comment>
<evidence type="ECO:0000256" key="11">
    <source>
        <dbReference type="ARBA" id="ARBA00061364"/>
    </source>
</evidence>
<evidence type="ECO:0000256" key="5">
    <source>
        <dbReference type="ARBA" id="ARBA00022857"/>
    </source>
</evidence>
<evidence type="ECO:0000256" key="3">
    <source>
        <dbReference type="ARBA" id="ARBA00022563"/>
    </source>
</evidence>
<dbReference type="Gene3D" id="3.40.50.720">
    <property type="entry name" value="NAD(P)-binding Rossmann-like Domain"/>
    <property type="match status" value="1"/>
</dbReference>
<evidence type="ECO:0000256" key="7">
    <source>
        <dbReference type="ARBA" id="ARBA00023268"/>
    </source>
</evidence>
<dbReference type="InterPro" id="IPR020631">
    <property type="entry name" value="THF_DH/CycHdrlase_NAD-bd_dom"/>
</dbReference>
<dbReference type="OrthoDB" id="5126881at2759"/>
<dbReference type="KEGG" id="mpp:MICPUCDRAFT_57594"/>
<dbReference type="PROSITE" id="PS00767">
    <property type="entry name" value="THF_DHG_CYH_2"/>
    <property type="match status" value="1"/>
</dbReference>
<feature type="domain" description="Tetrahydrofolate dehydrogenase/cyclohydrolase NAD(P)-binding" evidence="13">
    <location>
        <begin position="179"/>
        <end position="326"/>
    </location>
</feature>
<dbReference type="GO" id="GO:0004477">
    <property type="term" value="F:methenyltetrahydrofolate cyclohydrolase activity"/>
    <property type="evidence" value="ECO:0007669"/>
    <property type="project" value="UniProtKB-EC"/>
</dbReference>
<dbReference type="eggNOG" id="KOG0089">
    <property type="taxonomic scope" value="Eukaryota"/>
</dbReference>
<dbReference type="SUPFAM" id="SSF53223">
    <property type="entry name" value="Aminoacid dehydrogenase-like, N-terminal domain"/>
    <property type="match status" value="1"/>
</dbReference>
<dbReference type="HAMAP" id="MF_01576">
    <property type="entry name" value="THF_DHG_CYH"/>
    <property type="match status" value="1"/>
</dbReference>
<dbReference type="STRING" id="564608.C1MRB4"/>
<reference evidence="14 15" key="1">
    <citation type="journal article" date="2009" name="Science">
        <title>Green evolution and dynamic adaptations revealed by genomes of the marine picoeukaryotes Micromonas.</title>
        <authorList>
            <person name="Worden A.Z."/>
            <person name="Lee J.H."/>
            <person name="Mock T."/>
            <person name="Rouze P."/>
            <person name="Simmons M.P."/>
            <person name="Aerts A.L."/>
            <person name="Allen A.E."/>
            <person name="Cuvelier M.L."/>
            <person name="Derelle E."/>
            <person name="Everett M.V."/>
            <person name="Foulon E."/>
            <person name="Grimwood J."/>
            <person name="Gundlach H."/>
            <person name="Henrissat B."/>
            <person name="Napoli C."/>
            <person name="McDonald S.M."/>
            <person name="Parker M.S."/>
            <person name="Rombauts S."/>
            <person name="Salamov A."/>
            <person name="Von Dassow P."/>
            <person name="Badger J.H."/>
            <person name="Coutinho P.M."/>
            <person name="Demir E."/>
            <person name="Dubchak I."/>
            <person name="Gentemann C."/>
            <person name="Eikrem W."/>
            <person name="Gready J.E."/>
            <person name="John U."/>
            <person name="Lanier W."/>
            <person name="Lindquist E.A."/>
            <person name="Lucas S."/>
            <person name="Mayer K.F."/>
            <person name="Moreau H."/>
            <person name="Not F."/>
            <person name="Otillar R."/>
            <person name="Panaud O."/>
            <person name="Pangilinan J."/>
            <person name="Paulsen I."/>
            <person name="Piegu B."/>
            <person name="Poliakov A."/>
            <person name="Robbens S."/>
            <person name="Schmutz J."/>
            <person name="Toulza E."/>
            <person name="Wyss T."/>
            <person name="Zelensky A."/>
            <person name="Zhou K."/>
            <person name="Armbrust E.V."/>
            <person name="Bhattacharya D."/>
            <person name="Goodenough U.W."/>
            <person name="Van de Peer Y."/>
            <person name="Grigoriev I.V."/>
        </authorList>
    </citation>
    <scope>NUCLEOTIDE SEQUENCE [LARGE SCALE GENOMIC DNA]</scope>
    <source>
        <strain evidence="14 15">CCMP1545</strain>
    </source>
</reference>
<dbReference type="FunFam" id="3.40.50.10860:FF:000001">
    <property type="entry name" value="Bifunctional protein FolD"/>
    <property type="match status" value="1"/>
</dbReference>
<protein>
    <submittedName>
        <fullName evidence="14">Predicted protein</fullName>
    </submittedName>
</protein>
<dbReference type="InterPro" id="IPR020630">
    <property type="entry name" value="THF_DH/CycHdrlase_cat_dom"/>
</dbReference>
<evidence type="ECO:0000259" key="12">
    <source>
        <dbReference type="Pfam" id="PF00763"/>
    </source>
</evidence>
<keyword evidence="5" id="KW-0521">NADP</keyword>
<sequence length="331" mass="35202">MHAMHAPALRGASLASSLKASAPRARVSRPVRSTIRADAQVIDGKAIAADVREEVRLAVAAMKEKTGGKVPGLAVVLVGDRKDSETYVRSKKKACEEAGIQSFGTDLPGDATEDEVLAVVQAYNADPDVHGILVQLPMPDHIDEERVLGAIDYEKDVDGFHPLNIGRLSQRGREPLFVPCTPRGCIELLERTGVPIAGKEAVVVGRSNVVGTPAALLLQRRDATVTIVHSKTPNSEEIVRRADIVIAACGRMEMVKGSWIKPGAAVIDVGINAKDDPSKKHGYRLVGDADYEECSKVAGYITPVPGGVGPMTIAILLQNTLEGATRAYGLK</sequence>
<dbReference type="AlphaFoldDB" id="C1MRB4"/>
<evidence type="ECO:0000259" key="13">
    <source>
        <dbReference type="Pfam" id="PF02882"/>
    </source>
</evidence>
<dbReference type="FunFam" id="3.40.50.720:FF:000006">
    <property type="entry name" value="Bifunctional protein FolD"/>
    <property type="match status" value="1"/>
</dbReference>
<dbReference type="InterPro" id="IPR036291">
    <property type="entry name" value="NAD(P)-bd_dom_sf"/>
</dbReference>
<evidence type="ECO:0000256" key="1">
    <source>
        <dbReference type="ARBA" id="ARBA00004777"/>
    </source>
</evidence>
<dbReference type="PANTHER" id="PTHR48099">
    <property type="entry name" value="C-1-TETRAHYDROFOLATE SYNTHASE, CYTOPLASMIC-RELATED"/>
    <property type="match status" value="1"/>
</dbReference>